<name>A0ABR3V1S2_9PEZI</name>
<sequence>MRGIASPLSAWRFLGRRGSRSRRQAPGGAPFGWFLVPIGRFCVLFCVLEGVTPFAERVACPWLAGRAERGPAPDLLARSAICCWPAICCSIQPDRLAHACHGRCPLDSVPVRASPIADPFSGPFIRFCVAQDPPQKHRRITPTDDADFHPAKAPSLRSMPRAQTQVLGARGRETGLHALPRPPPGVPLPGPGHARPAQKAAPPGVARRPERSDARGRSPRLHGTHGTE</sequence>
<comment type="caution">
    <text evidence="2">The sequence shown here is derived from an EMBL/GenBank/DDBJ whole genome shotgun (WGS) entry which is preliminary data.</text>
</comment>
<organism evidence="2 3">
    <name type="scientific">Phialemonium thermophilum</name>
    <dbReference type="NCBI Taxonomy" id="223376"/>
    <lineage>
        <taxon>Eukaryota</taxon>
        <taxon>Fungi</taxon>
        <taxon>Dikarya</taxon>
        <taxon>Ascomycota</taxon>
        <taxon>Pezizomycotina</taxon>
        <taxon>Sordariomycetes</taxon>
        <taxon>Sordariomycetidae</taxon>
        <taxon>Cephalothecales</taxon>
        <taxon>Cephalothecaceae</taxon>
        <taxon>Phialemonium</taxon>
    </lineage>
</organism>
<keyword evidence="3" id="KW-1185">Reference proteome</keyword>
<proteinExistence type="predicted"/>
<feature type="region of interest" description="Disordered" evidence="1">
    <location>
        <begin position="135"/>
        <end position="228"/>
    </location>
</feature>
<feature type="compositionally biased region" description="Basic residues" evidence="1">
    <location>
        <begin position="217"/>
        <end position="228"/>
    </location>
</feature>
<dbReference type="EMBL" id="JAZHXJ010003216">
    <property type="protein sequence ID" value="KAL1835336.1"/>
    <property type="molecule type" value="Genomic_DNA"/>
</dbReference>
<feature type="compositionally biased region" description="Basic and acidic residues" evidence="1">
    <location>
        <begin position="207"/>
        <end position="216"/>
    </location>
</feature>
<evidence type="ECO:0000313" key="3">
    <source>
        <dbReference type="Proteomes" id="UP001586593"/>
    </source>
</evidence>
<protein>
    <submittedName>
        <fullName evidence="2">Uncharacterized protein</fullName>
    </submittedName>
</protein>
<dbReference type="Proteomes" id="UP001586593">
    <property type="component" value="Unassembled WGS sequence"/>
</dbReference>
<reference evidence="2 3" key="1">
    <citation type="journal article" date="2024" name="Commun. Biol.">
        <title>Comparative genomic analysis of thermophilic fungi reveals convergent evolutionary adaptations and gene losses.</title>
        <authorList>
            <person name="Steindorff A.S."/>
            <person name="Aguilar-Pontes M.V."/>
            <person name="Robinson A.J."/>
            <person name="Andreopoulos B."/>
            <person name="LaButti K."/>
            <person name="Kuo A."/>
            <person name="Mondo S."/>
            <person name="Riley R."/>
            <person name="Otillar R."/>
            <person name="Haridas S."/>
            <person name="Lipzen A."/>
            <person name="Grimwood J."/>
            <person name="Schmutz J."/>
            <person name="Clum A."/>
            <person name="Reid I.D."/>
            <person name="Moisan M.C."/>
            <person name="Butler G."/>
            <person name="Nguyen T.T.M."/>
            <person name="Dewar K."/>
            <person name="Conant G."/>
            <person name="Drula E."/>
            <person name="Henrissat B."/>
            <person name="Hansel C."/>
            <person name="Singer S."/>
            <person name="Hutchinson M.I."/>
            <person name="de Vries R.P."/>
            <person name="Natvig D.O."/>
            <person name="Powell A.J."/>
            <person name="Tsang A."/>
            <person name="Grigoriev I.V."/>
        </authorList>
    </citation>
    <scope>NUCLEOTIDE SEQUENCE [LARGE SCALE GENOMIC DNA]</scope>
    <source>
        <strain evidence="2 3">ATCC 24622</strain>
    </source>
</reference>
<accession>A0ABR3V1S2</accession>
<evidence type="ECO:0000313" key="2">
    <source>
        <dbReference type="EMBL" id="KAL1835336.1"/>
    </source>
</evidence>
<feature type="compositionally biased region" description="Pro residues" evidence="1">
    <location>
        <begin position="180"/>
        <end position="190"/>
    </location>
</feature>
<evidence type="ECO:0000256" key="1">
    <source>
        <dbReference type="SAM" id="MobiDB-lite"/>
    </source>
</evidence>
<gene>
    <name evidence="2" type="ORF">VTK73DRAFT_5758</name>
</gene>